<gene>
    <name evidence="8" type="ORF">Tci_026492</name>
</gene>
<keyword evidence="3 6" id="KW-0547">Nucleotide-binding</keyword>
<evidence type="ECO:0000256" key="1">
    <source>
        <dbReference type="ARBA" id="ARBA00022527"/>
    </source>
</evidence>
<dbReference type="InterPro" id="IPR045272">
    <property type="entry name" value="ANXUR1/2-like"/>
</dbReference>
<dbReference type="InterPro" id="IPR001245">
    <property type="entry name" value="Ser-Thr/Tyr_kinase_cat_dom"/>
</dbReference>
<dbReference type="PROSITE" id="PS50011">
    <property type="entry name" value="PROTEIN_KINASE_DOM"/>
    <property type="match status" value="1"/>
</dbReference>
<dbReference type="SUPFAM" id="SSF56112">
    <property type="entry name" value="Protein kinase-like (PK-like)"/>
    <property type="match status" value="1"/>
</dbReference>
<accession>A0A6L2L2X7</accession>
<dbReference type="SMART" id="SM00220">
    <property type="entry name" value="S_TKc"/>
    <property type="match status" value="1"/>
</dbReference>
<dbReference type="Gene3D" id="3.30.200.20">
    <property type="entry name" value="Phosphorylase Kinase, domain 1"/>
    <property type="match status" value="1"/>
</dbReference>
<reference evidence="8" key="1">
    <citation type="journal article" date="2019" name="Sci. Rep.">
        <title>Draft genome of Tanacetum cinerariifolium, the natural source of mosquito coil.</title>
        <authorList>
            <person name="Yamashiro T."/>
            <person name="Shiraishi A."/>
            <person name="Satake H."/>
            <person name="Nakayama K."/>
        </authorList>
    </citation>
    <scope>NUCLEOTIDE SEQUENCE</scope>
</reference>
<comment type="caution">
    <text evidence="8">The sequence shown here is derived from an EMBL/GenBank/DDBJ whole genome shotgun (WGS) entry which is preliminary data.</text>
</comment>
<feature type="domain" description="Protein kinase" evidence="7">
    <location>
        <begin position="315"/>
        <end position="590"/>
    </location>
</feature>
<dbReference type="AlphaFoldDB" id="A0A6L2L2X7"/>
<dbReference type="InterPro" id="IPR000719">
    <property type="entry name" value="Prot_kinase_dom"/>
</dbReference>
<evidence type="ECO:0000313" key="8">
    <source>
        <dbReference type="EMBL" id="GEU54514.1"/>
    </source>
</evidence>
<proteinExistence type="predicted"/>
<evidence type="ECO:0000256" key="5">
    <source>
        <dbReference type="ARBA" id="ARBA00022840"/>
    </source>
</evidence>
<evidence type="ECO:0000256" key="3">
    <source>
        <dbReference type="ARBA" id="ARBA00022741"/>
    </source>
</evidence>
<dbReference type="Pfam" id="PF07714">
    <property type="entry name" value="PK_Tyr_Ser-Thr"/>
    <property type="match status" value="1"/>
</dbReference>
<evidence type="ECO:0000256" key="4">
    <source>
        <dbReference type="ARBA" id="ARBA00022777"/>
    </source>
</evidence>
<organism evidence="8">
    <name type="scientific">Tanacetum cinerariifolium</name>
    <name type="common">Dalmatian daisy</name>
    <name type="synonym">Chrysanthemum cinerariifolium</name>
    <dbReference type="NCBI Taxonomy" id="118510"/>
    <lineage>
        <taxon>Eukaryota</taxon>
        <taxon>Viridiplantae</taxon>
        <taxon>Streptophyta</taxon>
        <taxon>Embryophyta</taxon>
        <taxon>Tracheophyta</taxon>
        <taxon>Spermatophyta</taxon>
        <taxon>Magnoliopsida</taxon>
        <taxon>eudicotyledons</taxon>
        <taxon>Gunneridae</taxon>
        <taxon>Pentapetalae</taxon>
        <taxon>asterids</taxon>
        <taxon>campanulids</taxon>
        <taxon>Asterales</taxon>
        <taxon>Asteraceae</taxon>
        <taxon>Asteroideae</taxon>
        <taxon>Anthemideae</taxon>
        <taxon>Anthemidinae</taxon>
        <taxon>Tanacetum</taxon>
    </lineage>
</organism>
<dbReference type="PROSITE" id="PS00108">
    <property type="entry name" value="PROTEIN_KINASE_ST"/>
    <property type="match status" value="1"/>
</dbReference>
<dbReference type="GO" id="GO:0009506">
    <property type="term" value="C:plasmodesma"/>
    <property type="evidence" value="ECO:0007669"/>
    <property type="project" value="TreeGrafter"/>
</dbReference>
<dbReference type="PROSITE" id="PS00107">
    <property type="entry name" value="PROTEIN_KINASE_ATP"/>
    <property type="match status" value="1"/>
</dbReference>
<protein>
    <submittedName>
        <fullName evidence="8">Protein kinase-like domain, phloem protein 2-like protein</fullName>
    </submittedName>
</protein>
<dbReference type="GO" id="GO:0004714">
    <property type="term" value="F:transmembrane receptor protein tyrosine kinase activity"/>
    <property type="evidence" value="ECO:0007669"/>
    <property type="project" value="InterPro"/>
</dbReference>
<dbReference type="GO" id="GO:0005524">
    <property type="term" value="F:ATP binding"/>
    <property type="evidence" value="ECO:0007669"/>
    <property type="project" value="UniProtKB-UniRule"/>
</dbReference>
<keyword evidence="5 6" id="KW-0067">ATP-binding</keyword>
<keyword evidence="1" id="KW-0723">Serine/threonine-protein kinase</keyword>
<dbReference type="PANTHER" id="PTHR27003:SF338">
    <property type="entry name" value="TYROSINE-PROTEIN KINASE, NON-RECEPTOR JAK_TYK2-RELATED"/>
    <property type="match status" value="1"/>
</dbReference>
<keyword evidence="4 8" id="KW-0418">Kinase</keyword>
<dbReference type="InterPro" id="IPR017441">
    <property type="entry name" value="Protein_kinase_ATP_BS"/>
</dbReference>
<dbReference type="InterPro" id="IPR008271">
    <property type="entry name" value="Ser/Thr_kinase_AS"/>
</dbReference>
<feature type="binding site" evidence="6">
    <location>
        <position position="346"/>
    </location>
    <ligand>
        <name>ATP</name>
        <dbReference type="ChEBI" id="CHEBI:30616"/>
    </ligand>
</feature>
<dbReference type="EMBL" id="BKCJ010003343">
    <property type="protein sequence ID" value="GEU54514.1"/>
    <property type="molecule type" value="Genomic_DNA"/>
</dbReference>
<evidence type="ECO:0000256" key="6">
    <source>
        <dbReference type="PROSITE-ProRule" id="PRU10141"/>
    </source>
</evidence>
<name>A0A6L2L2X7_TANCI</name>
<dbReference type="InterPro" id="IPR011009">
    <property type="entry name" value="Kinase-like_dom_sf"/>
</dbReference>
<evidence type="ECO:0000259" key="7">
    <source>
        <dbReference type="PROSITE" id="PS50011"/>
    </source>
</evidence>
<evidence type="ECO:0000256" key="2">
    <source>
        <dbReference type="ARBA" id="ARBA00022679"/>
    </source>
</evidence>
<dbReference type="GO" id="GO:0005886">
    <property type="term" value="C:plasma membrane"/>
    <property type="evidence" value="ECO:0007669"/>
    <property type="project" value="TreeGrafter"/>
</dbReference>
<dbReference type="GO" id="GO:0004674">
    <property type="term" value="F:protein serine/threonine kinase activity"/>
    <property type="evidence" value="ECO:0007669"/>
    <property type="project" value="UniProtKB-KW"/>
</dbReference>
<dbReference type="FunFam" id="3.30.200.20:FF:000039">
    <property type="entry name" value="receptor-like protein kinase FERONIA"/>
    <property type="match status" value="1"/>
</dbReference>
<sequence>MRVDFGNPLNLSCLLLVLHTTRDLAFRDRTSGLFVVLYLANIDIEIEDEDHTLMLFTSLTLSYENFVETLLYGRESLTMEDHLATLNSRELMKRTEGTKEETDDALYVRGMSDHLEVHLKRGYLIKKSSRFVKKGKRDQDFDSSNDEGKALKNRYPRIYSLETCKLITVGMKLAHTSLDSSFRRVPRGGVDQEQFDELSALVHDVTLTPMSARWIWALESSGDFSVASVRKVIDDKSFPKVDSKTRWIKYVPIKVNVHAWKVMTYSLPTSALAIILKPLFRLYNFPFTTMEAMMRQFKDLQIIPFEEITKATNTFNDKNCLGRGGFGNVYKGELTRFKERGMLAFKKLDRIHGQGETEFFKEIEMLSRYKDENIITLLGCCMEGKELILVYEYASNGSLDSSLDSPHLTWTMRLKISVQAAKGLRYLHDPNKSHVRVIHRDIKSANILLDDKWNAKVADFGLSKISPENENNVTYATGTPGYTDPQYHKTYMLTEKSDVYSFGVTLYEVLCGRLCYDITGNNELLVFVHKWMKSYEQNKLEEIVFKELDIKQIDVSCLKLFSDIAYKCLNESPEERPTMAEVVSQLEVALEAQERYDVILRTSLPEEYAEIVGVLVSHPAYSSLEQLKDLLFKGILINEGKAHVCMKVNLRTSLNPNPGDLSSSLVVPFVFKFVYHYLSILSWIIYSAAFTRKKKPSELYNGLEYEFQEETYYSFLSHDREDGWSTAELFQFTTNQTTTVDELEIRFSIKHFKVIAIEGIEFQPLDDEVEHGVLVDNQMDTQASDTNWGERLPSMDNNERLPTRVVLKSDGWRWEYLPETSFEEVRQAPSSKFRISCNIESKILSRDTTYAGYLIPQTPVLISGEVCEDTRNRSHRPNIKGIPQLRSDGCMEVQIWEFKANRNTANIPMDLKLSSYDKRSLKG</sequence>
<dbReference type="Gene3D" id="1.10.510.10">
    <property type="entry name" value="Transferase(Phosphotransferase) domain 1"/>
    <property type="match status" value="1"/>
</dbReference>
<keyword evidence="2" id="KW-0808">Transferase</keyword>
<dbReference type="PANTHER" id="PTHR27003">
    <property type="entry name" value="OS07G0166700 PROTEIN"/>
    <property type="match status" value="1"/>
</dbReference>